<keyword evidence="5" id="KW-0677">Repeat</keyword>
<evidence type="ECO:0000256" key="10">
    <source>
        <dbReference type="ARBA" id="ARBA00023163"/>
    </source>
</evidence>
<dbReference type="SMART" id="SM00355">
    <property type="entry name" value="ZnF_C2H2"/>
    <property type="match status" value="8"/>
</dbReference>
<dbReference type="Proteomes" id="UP000261560">
    <property type="component" value="Unplaced"/>
</dbReference>
<feature type="domain" description="C2H2-type" evidence="13">
    <location>
        <begin position="368"/>
        <end position="395"/>
    </location>
</feature>
<accession>A0A3B3DYR1</accession>
<dbReference type="Gene3D" id="3.30.160.60">
    <property type="entry name" value="Classic Zinc Finger"/>
    <property type="match status" value="8"/>
</dbReference>
<sequence length="448" mass="51140">MSSVLYLRDFISERLTAAAEEIFSEFEKTIVQYEEQLDRQRRLLDVSWKPPAQLQPAGRRGRRAVGIRHSSTFLNPILPESNEKNHFFLSALTDFEEQIPPKKQVLLNDDPEEKIPNIKEEQVEIFGAQVGGPSPLKQEADVSLVTVSYSETEWDRQQLLDSSSPLPQNQEFSDDPAFFPEHTPTFQAPRSHGDSFITGGDQPSVEPSSEYQFPLLKKPYICSTCGKVFQYASTLRSHLRSHLVEKPYACKTCGKKFSCRFNLKVHFRIHTGERPYLYSCDTCGKKYSCRASLVIHMRTHTGEKPFSCETCGKNFTCSSNLKVHMRIHTGEKPYSCQTCGRAFSNQGHLRYHMKIHTSKAQNPVKKLHSCETCGKTYTSRASLVIHVRTHTGEKPFSCKMCGKRFSRSANCKIHMRIHTGEKPYCCKICEKCFTNKAHLRSHMKGHMG</sequence>
<evidence type="ECO:0000259" key="13">
    <source>
        <dbReference type="PROSITE" id="PS50157"/>
    </source>
</evidence>
<feature type="domain" description="C2H2-type" evidence="13">
    <location>
        <begin position="220"/>
        <end position="247"/>
    </location>
</feature>
<evidence type="ECO:0000256" key="8">
    <source>
        <dbReference type="ARBA" id="ARBA00023015"/>
    </source>
</evidence>
<feature type="domain" description="C2H2-type" evidence="13">
    <location>
        <begin position="248"/>
        <end position="275"/>
    </location>
</feature>
<dbReference type="PROSITE" id="PS00028">
    <property type="entry name" value="ZINC_FINGER_C2H2_1"/>
    <property type="match status" value="8"/>
</dbReference>
<dbReference type="PANTHER" id="PTHR23234:SF8">
    <property type="entry name" value="C2H2-TYPE DOMAIN-CONTAINING PROTEIN"/>
    <property type="match status" value="1"/>
</dbReference>
<evidence type="ECO:0000256" key="12">
    <source>
        <dbReference type="PROSITE-ProRule" id="PRU00042"/>
    </source>
</evidence>
<dbReference type="GO" id="GO:0045595">
    <property type="term" value="P:regulation of cell differentiation"/>
    <property type="evidence" value="ECO:0007669"/>
    <property type="project" value="UniProtKB-ARBA"/>
</dbReference>
<dbReference type="GO" id="GO:0008270">
    <property type="term" value="F:zinc ion binding"/>
    <property type="evidence" value="ECO:0007669"/>
    <property type="project" value="UniProtKB-KW"/>
</dbReference>
<dbReference type="Pfam" id="PF00096">
    <property type="entry name" value="zf-C2H2"/>
    <property type="match status" value="6"/>
</dbReference>
<dbReference type="InterPro" id="IPR036236">
    <property type="entry name" value="Znf_C2H2_sf"/>
</dbReference>
<dbReference type="PANTHER" id="PTHR23234">
    <property type="entry name" value="ZNF44 PROTEIN"/>
    <property type="match status" value="1"/>
</dbReference>
<comment type="function">
    <text evidence="1">May be involved in transcriptional regulation.</text>
</comment>
<keyword evidence="9" id="KW-0238">DNA-binding</keyword>
<evidence type="ECO:0000256" key="1">
    <source>
        <dbReference type="ARBA" id="ARBA00003767"/>
    </source>
</evidence>
<keyword evidence="6 12" id="KW-0863">Zinc-finger</keyword>
<feature type="domain" description="C2H2-type" evidence="13">
    <location>
        <begin position="306"/>
        <end position="333"/>
    </location>
</feature>
<dbReference type="GO" id="GO:0000122">
    <property type="term" value="P:negative regulation of transcription by RNA polymerase II"/>
    <property type="evidence" value="ECO:0007669"/>
    <property type="project" value="UniProtKB-ARBA"/>
</dbReference>
<dbReference type="OMA" id="SANCKIH"/>
<dbReference type="GO" id="GO:0005634">
    <property type="term" value="C:nucleus"/>
    <property type="evidence" value="ECO:0007669"/>
    <property type="project" value="UniProtKB-SubCell"/>
</dbReference>
<comment type="similarity">
    <text evidence="3">Belongs to the krueppel C2H2-type zinc-finger protein family.</text>
</comment>
<feature type="domain" description="C2H2-type" evidence="13">
    <location>
        <begin position="424"/>
        <end position="448"/>
    </location>
</feature>
<dbReference type="FunFam" id="3.30.160.60:FF:000213">
    <property type="entry name" value="Zinc finger protein 624"/>
    <property type="match status" value="1"/>
</dbReference>
<organism evidence="14 15">
    <name type="scientific">Oryzias melastigma</name>
    <name type="common">Marine medaka</name>
    <dbReference type="NCBI Taxonomy" id="30732"/>
    <lineage>
        <taxon>Eukaryota</taxon>
        <taxon>Metazoa</taxon>
        <taxon>Chordata</taxon>
        <taxon>Craniata</taxon>
        <taxon>Vertebrata</taxon>
        <taxon>Euteleostomi</taxon>
        <taxon>Actinopterygii</taxon>
        <taxon>Neopterygii</taxon>
        <taxon>Teleostei</taxon>
        <taxon>Neoteleostei</taxon>
        <taxon>Acanthomorphata</taxon>
        <taxon>Ovalentaria</taxon>
        <taxon>Atherinomorphae</taxon>
        <taxon>Beloniformes</taxon>
        <taxon>Adrianichthyidae</taxon>
        <taxon>Oryziinae</taxon>
        <taxon>Oryzias</taxon>
    </lineage>
</organism>
<evidence type="ECO:0000256" key="5">
    <source>
        <dbReference type="ARBA" id="ARBA00022737"/>
    </source>
</evidence>
<evidence type="ECO:0000256" key="6">
    <source>
        <dbReference type="ARBA" id="ARBA00022771"/>
    </source>
</evidence>
<evidence type="ECO:0000313" key="14">
    <source>
        <dbReference type="Ensembl" id="ENSOMEP00000034475.1"/>
    </source>
</evidence>
<dbReference type="GeneTree" id="ENSGT01150000286952"/>
<dbReference type="InterPro" id="IPR050758">
    <property type="entry name" value="Znf_C2H2-type"/>
</dbReference>
<keyword evidence="11" id="KW-0539">Nucleus</keyword>
<dbReference type="Pfam" id="PF12874">
    <property type="entry name" value="zf-met"/>
    <property type="match status" value="1"/>
</dbReference>
<dbReference type="FunFam" id="3.30.160.60:FF:001465">
    <property type="entry name" value="Zinc finger protein 560"/>
    <property type="match status" value="1"/>
</dbReference>
<evidence type="ECO:0000256" key="9">
    <source>
        <dbReference type="ARBA" id="ARBA00023125"/>
    </source>
</evidence>
<keyword evidence="15" id="KW-1185">Reference proteome</keyword>
<dbReference type="STRING" id="30732.ENSOMEP00000034475"/>
<dbReference type="FunFam" id="3.30.160.60:FF:000624">
    <property type="entry name" value="zinc finger protein 697"/>
    <property type="match status" value="1"/>
</dbReference>
<feature type="domain" description="C2H2-type" evidence="13">
    <location>
        <begin position="334"/>
        <end position="361"/>
    </location>
</feature>
<dbReference type="PROSITE" id="PS50157">
    <property type="entry name" value="ZINC_FINGER_C2H2_2"/>
    <property type="match status" value="8"/>
</dbReference>
<evidence type="ECO:0000256" key="7">
    <source>
        <dbReference type="ARBA" id="ARBA00022833"/>
    </source>
</evidence>
<dbReference type="Ensembl" id="ENSOMET00000028513.1">
    <property type="protein sequence ID" value="ENSOMEP00000034475.1"/>
    <property type="gene ID" value="ENSOMEG00000021134.1"/>
</dbReference>
<feature type="domain" description="C2H2-type" evidence="13">
    <location>
        <begin position="278"/>
        <end position="305"/>
    </location>
</feature>
<evidence type="ECO:0000256" key="4">
    <source>
        <dbReference type="ARBA" id="ARBA00022723"/>
    </source>
</evidence>
<dbReference type="AlphaFoldDB" id="A0A3B3DYR1"/>
<comment type="subcellular location">
    <subcellularLocation>
        <location evidence="2">Nucleus</location>
    </subcellularLocation>
</comment>
<keyword evidence="7" id="KW-0862">Zinc</keyword>
<keyword evidence="10" id="KW-0804">Transcription</keyword>
<proteinExistence type="inferred from homology"/>
<evidence type="ECO:0000313" key="15">
    <source>
        <dbReference type="Proteomes" id="UP000261560"/>
    </source>
</evidence>
<reference evidence="14" key="1">
    <citation type="submission" date="2025-08" db="UniProtKB">
        <authorList>
            <consortium name="Ensembl"/>
        </authorList>
    </citation>
    <scope>IDENTIFICATION</scope>
</reference>
<dbReference type="PaxDb" id="30732-ENSOMEP00000034475"/>
<evidence type="ECO:0000256" key="3">
    <source>
        <dbReference type="ARBA" id="ARBA00006991"/>
    </source>
</evidence>
<evidence type="ECO:0000256" key="2">
    <source>
        <dbReference type="ARBA" id="ARBA00004123"/>
    </source>
</evidence>
<reference evidence="14" key="2">
    <citation type="submission" date="2025-09" db="UniProtKB">
        <authorList>
            <consortium name="Ensembl"/>
        </authorList>
    </citation>
    <scope>IDENTIFICATION</scope>
</reference>
<protein>
    <recommendedName>
        <fullName evidence="13">C2H2-type domain-containing protein</fullName>
    </recommendedName>
</protein>
<dbReference type="InterPro" id="IPR013087">
    <property type="entry name" value="Znf_C2H2_type"/>
</dbReference>
<dbReference type="FunFam" id="3.30.160.60:FF:000478">
    <property type="entry name" value="Zinc finger protein 133"/>
    <property type="match status" value="1"/>
</dbReference>
<keyword evidence="8" id="KW-0805">Transcription regulation</keyword>
<keyword evidence="4" id="KW-0479">Metal-binding</keyword>
<dbReference type="FunFam" id="3.30.160.60:FF:000912">
    <property type="entry name" value="Zinc finger protein 660"/>
    <property type="match status" value="2"/>
</dbReference>
<dbReference type="FunFam" id="3.30.160.60:FF:002274">
    <property type="entry name" value="Zinc finger protein 432"/>
    <property type="match status" value="1"/>
</dbReference>
<feature type="domain" description="C2H2-type" evidence="13">
    <location>
        <begin position="396"/>
        <end position="423"/>
    </location>
</feature>
<evidence type="ECO:0000256" key="11">
    <source>
        <dbReference type="ARBA" id="ARBA00023242"/>
    </source>
</evidence>
<dbReference type="SUPFAM" id="SSF57667">
    <property type="entry name" value="beta-beta-alpha zinc fingers"/>
    <property type="match status" value="5"/>
</dbReference>
<dbReference type="FunFam" id="3.30.160.60:FF:001155">
    <property type="entry name" value="Zinc finger 30C"/>
    <property type="match status" value="1"/>
</dbReference>
<name>A0A3B3DYR1_ORYME</name>
<dbReference type="GO" id="GO:0003677">
    <property type="term" value="F:DNA binding"/>
    <property type="evidence" value="ECO:0007669"/>
    <property type="project" value="UniProtKB-KW"/>
</dbReference>